<dbReference type="InterPro" id="IPR009875">
    <property type="entry name" value="PilZ_domain"/>
</dbReference>
<proteinExistence type="predicted"/>
<organism evidence="2">
    <name type="scientific">marine sediment metagenome</name>
    <dbReference type="NCBI Taxonomy" id="412755"/>
    <lineage>
        <taxon>unclassified sequences</taxon>
        <taxon>metagenomes</taxon>
        <taxon>ecological metagenomes</taxon>
    </lineage>
</organism>
<reference evidence="2" key="1">
    <citation type="journal article" date="2015" name="Nature">
        <title>Complex archaea that bridge the gap between prokaryotes and eukaryotes.</title>
        <authorList>
            <person name="Spang A."/>
            <person name="Saw J.H."/>
            <person name="Jorgensen S.L."/>
            <person name="Zaremba-Niedzwiedzka K."/>
            <person name="Martijn J."/>
            <person name="Lind A.E."/>
            <person name="van Eijk R."/>
            <person name="Schleper C."/>
            <person name="Guy L."/>
            <person name="Ettema T.J."/>
        </authorList>
    </citation>
    <scope>NUCLEOTIDE SEQUENCE</scope>
</reference>
<protein>
    <recommendedName>
        <fullName evidence="1">PilZ domain-containing protein</fullName>
    </recommendedName>
</protein>
<feature type="domain" description="PilZ" evidence="1">
    <location>
        <begin position="21"/>
        <end position="117"/>
    </location>
</feature>
<dbReference type="SUPFAM" id="SSF141371">
    <property type="entry name" value="PilZ domain-like"/>
    <property type="match status" value="1"/>
</dbReference>
<gene>
    <name evidence="2" type="ORF">LCGC14_2686890</name>
</gene>
<dbReference type="GO" id="GO:0035438">
    <property type="term" value="F:cyclic-di-GMP binding"/>
    <property type="evidence" value="ECO:0007669"/>
    <property type="project" value="InterPro"/>
</dbReference>
<name>A0A0F9CBE4_9ZZZZ</name>
<dbReference type="Gene3D" id="2.40.10.220">
    <property type="entry name" value="predicted glycosyltransferase like domains"/>
    <property type="match status" value="1"/>
</dbReference>
<dbReference type="EMBL" id="LAZR01047519">
    <property type="protein sequence ID" value="KKK94036.1"/>
    <property type="molecule type" value="Genomic_DNA"/>
</dbReference>
<dbReference type="AlphaFoldDB" id="A0A0F9CBE4"/>
<sequence>MAIKLTTLTENGIMETTVVEQRTDTRSELSWPVSIWLPEANRFFNGRSVNVSKGGVFISVPMTTPIRAGHTVEINFPRTMSLAKQKGQYARIKNGKVLRVDRKNVLEGTNIGMAVQFVS</sequence>
<dbReference type="Pfam" id="PF07238">
    <property type="entry name" value="PilZ"/>
    <property type="match status" value="1"/>
</dbReference>
<evidence type="ECO:0000259" key="1">
    <source>
        <dbReference type="Pfam" id="PF07238"/>
    </source>
</evidence>
<comment type="caution">
    <text evidence="2">The sequence shown here is derived from an EMBL/GenBank/DDBJ whole genome shotgun (WGS) entry which is preliminary data.</text>
</comment>
<accession>A0A0F9CBE4</accession>
<evidence type="ECO:0000313" key="2">
    <source>
        <dbReference type="EMBL" id="KKK94036.1"/>
    </source>
</evidence>